<keyword evidence="3" id="KW-1133">Transmembrane helix</keyword>
<dbReference type="Pfam" id="PF07963">
    <property type="entry name" value="N_methyl"/>
    <property type="match status" value="1"/>
</dbReference>
<sequence length="199" mass="22076">MNRLNESGMTLIEVLAGVTVAAIFSASIYGVFVSGLSLYEKTSSLGQARDETDYLATMIMNEMYIQKPDFVIPYEDGEKSGVMLRRFSEKEVENYLIEQPDTSDDTYIYFEQNRIVFDTITADEKTSGSPEAGTSPELVLTGETIVLQPADSYIRMRCQADCSEGLPSGIIELNLSILPGNSRVAETMDPIQLRSDFGY</sequence>
<dbReference type="AlphaFoldDB" id="A0A4Y8LE57"/>
<keyword evidence="3" id="KW-0812">Transmembrane</keyword>
<comment type="caution">
    <text evidence="4">The sequence shown here is derived from an EMBL/GenBank/DDBJ whole genome shotgun (WGS) entry which is preliminary data.</text>
</comment>
<dbReference type="Proteomes" id="UP000297776">
    <property type="component" value="Unassembled WGS sequence"/>
</dbReference>
<dbReference type="GO" id="GO:0030420">
    <property type="term" value="P:establishment of competence for transformation"/>
    <property type="evidence" value="ECO:0007669"/>
    <property type="project" value="UniProtKB-KW"/>
</dbReference>
<reference evidence="4 5" key="1">
    <citation type="submission" date="2019-03" db="EMBL/GenBank/DDBJ databases">
        <authorList>
            <person name="Yang Y."/>
        </authorList>
    </citation>
    <scope>NUCLEOTIDE SEQUENCE [LARGE SCALE GENOMIC DNA]</scope>
    <source>
        <strain evidence="4 5">ASL-1</strain>
    </source>
</reference>
<evidence type="ECO:0000313" key="5">
    <source>
        <dbReference type="Proteomes" id="UP000297776"/>
    </source>
</evidence>
<dbReference type="RefSeq" id="WP_134381634.1">
    <property type="nucleotide sequence ID" value="NZ_SORX01000005.1"/>
</dbReference>
<dbReference type="PROSITE" id="PS00409">
    <property type="entry name" value="PROKAR_NTER_METHYL"/>
    <property type="match status" value="1"/>
</dbReference>
<keyword evidence="3" id="KW-0472">Membrane</keyword>
<feature type="transmembrane region" description="Helical" evidence="3">
    <location>
        <begin position="14"/>
        <end position="39"/>
    </location>
</feature>
<protein>
    <submittedName>
        <fullName evidence="4">Prepilin-type N-terminal cleavage/methylation domain-containing protein</fullName>
    </submittedName>
</protein>
<dbReference type="EMBL" id="SORX01000005">
    <property type="protein sequence ID" value="TFE01011.1"/>
    <property type="molecule type" value="Genomic_DNA"/>
</dbReference>
<evidence type="ECO:0000256" key="2">
    <source>
        <dbReference type="ARBA" id="ARBA00023287"/>
    </source>
</evidence>
<accession>A0A4Y8LE57</accession>
<keyword evidence="5" id="KW-1185">Reference proteome</keyword>
<proteinExistence type="predicted"/>
<evidence type="ECO:0000313" key="4">
    <source>
        <dbReference type="EMBL" id="TFE01011.1"/>
    </source>
</evidence>
<comment type="subcellular location">
    <subcellularLocation>
        <location evidence="1">Cell surface</location>
    </subcellularLocation>
</comment>
<keyword evidence="2" id="KW-0178">Competence</keyword>
<dbReference type="GO" id="GO:0009986">
    <property type="term" value="C:cell surface"/>
    <property type="evidence" value="ECO:0007669"/>
    <property type="project" value="UniProtKB-SubCell"/>
</dbReference>
<name>A0A4Y8LE57_9BACL</name>
<evidence type="ECO:0000256" key="1">
    <source>
        <dbReference type="ARBA" id="ARBA00004241"/>
    </source>
</evidence>
<dbReference type="InterPro" id="IPR012902">
    <property type="entry name" value="N_methyl_site"/>
</dbReference>
<evidence type="ECO:0000256" key="3">
    <source>
        <dbReference type="SAM" id="Phobius"/>
    </source>
</evidence>
<dbReference type="NCBIfam" id="TIGR02532">
    <property type="entry name" value="IV_pilin_GFxxxE"/>
    <property type="match status" value="1"/>
</dbReference>
<gene>
    <name evidence="4" type="ORF">E2626_10110</name>
</gene>
<organism evidence="4 5">
    <name type="scientific">Jeotgalibacillus salarius</name>
    <dbReference type="NCBI Taxonomy" id="546023"/>
    <lineage>
        <taxon>Bacteria</taxon>
        <taxon>Bacillati</taxon>
        <taxon>Bacillota</taxon>
        <taxon>Bacilli</taxon>
        <taxon>Bacillales</taxon>
        <taxon>Caryophanaceae</taxon>
        <taxon>Jeotgalibacillus</taxon>
    </lineage>
</organism>
<dbReference type="OrthoDB" id="2594125at2"/>